<evidence type="ECO:0000256" key="2">
    <source>
        <dbReference type="ARBA" id="ARBA00004604"/>
    </source>
</evidence>
<evidence type="ECO:0000259" key="8">
    <source>
        <dbReference type="Pfam" id="PF14615"/>
    </source>
</evidence>
<feature type="domain" description="Ribosome-assembly protein 3 C-terminal" evidence="8">
    <location>
        <begin position="123"/>
        <end position="168"/>
    </location>
</feature>
<dbReference type="OrthoDB" id="69550at2759"/>
<dbReference type="InterPro" id="IPR028217">
    <property type="entry name" value="Rsa3_C"/>
</dbReference>
<dbReference type="KEGG" id="spar:SPRG_07651"/>
<sequence length="183" mass="19716">MTGYAKLIAALGEKPLEKTSALEAVDEDMDTHEFDAAEAADKTMQCADLLSQAFEAAYTLQSNDGEAPTYDAIIKDLLAMDGSVKELAKISSSMVHGLKASRSLLGGAEVALELSDEATEARFDELYMEGFASAFGDEIDKFRQDDAFEAKDVSYLITCIKAGGDVFSPIEKSLFVTSRASKQ</sequence>
<dbReference type="GO" id="GO:0005730">
    <property type="term" value="C:nucleolus"/>
    <property type="evidence" value="ECO:0007669"/>
    <property type="project" value="UniProtKB-SubCell"/>
</dbReference>
<accession>A0A067C8U2</accession>
<dbReference type="InterPro" id="IPR051898">
    <property type="entry name" value="Ribosome_Assembly_3"/>
</dbReference>
<dbReference type="GeneID" id="24129907"/>
<evidence type="ECO:0000313" key="10">
    <source>
        <dbReference type="Proteomes" id="UP000030745"/>
    </source>
</evidence>
<dbReference type="RefSeq" id="XP_012202319.1">
    <property type="nucleotide sequence ID" value="XM_012346929.1"/>
</dbReference>
<evidence type="ECO:0000313" key="9">
    <source>
        <dbReference type="EMBL" id="KDO26938.1"/>
    </source>
</evidence>
<dbReference type="VEuPathDB" id="FungiDB:SPRG_07651"/>
<keyword evidence="5" id="KW-0690">Ribosome biogenesis</keyword>
<dbReference type="PANTHER" id="PTHR28127">
    <property type="entry name" value="RIBOSOME ASSEMBLY PROTEIN 3"/>
    <property type="match status" value="1"/>
</dbReference>
<dbReference type="GO" id="GO:0030687">
    <property type="term" value="C:preribosome, large subunit precursor"/>
    <property type="evidence" value="ECO:0007669"/>
    <property type="project" value="TreeGrafter"/>
</dbReference>
<proteinExistence type="inferred from homology"/>
<dbReference type="Proteomes" id="UP000030745">
    <property type="component" value="Unassembled WGS sequence"/>
</dbReference>
<protein>
    <recommendedName>
        <fullName evidence="4">Ribosome assembly protein 3</fullName>
    </recommendedName>
</protein>
<dbReference type="AlphaFoldDB" id="A0A067C8U2"/>
<dbReference type="GO" id="GO:0000027">
    <property type="term" value="P:ribosomal large subunit assembly"/>
    <property type="evidence" value="ECO:0007669"/>
    <property type="project" value="TreeGrafter"/>
</dbReference>
<comment type="subcellular location">
    <subcellularLocation>
        <location evidence="2">Nucleus</location>
        <location evidence="2">Nucleolus</location>
    </subcellularLocation>
</comment>
<evidence type="ECO:0000256" key="5">
    <source>
        <dbReference type="ARBA" id="ARBA00022517"/>
    </source>
</evidence>
<dbReference type="Pfam" id="PF14615">
    <property type="entry name" value="Rsa3"/>
    <property type="match status" value="1"/>
</dbReference>
<dbReference type="EMBL" id="KK583220">
    <property type="protein sequence ID" value="KDO26938.1"/>
    <property type="molecule type" value="Genomic_DNA"/>
</dbReference>
<gene>
    <name evidence="9" type="ORF">SPRG_07651</name>
</gene>
<keyword evidence="10" id="KW-1185">Reference proteome</keyword>
<comment type="similarity">
    <text evidence="3">Belongs to the RSA3 family.</text>
</comment>
<keyword evidence="6" id="KW-0539">Nucleus</keyword>
<evidence type="ECO:0000256" key="6">
    <source>
        <dbReference type="ARBA" id="ARBA00023242"/>
    </source>
</evidence>
<keyword evidence="7" id="KW-0687">Ribonucleoprotein</keyword>
<dbReference type="PANTHER" id="PTHR28127:SF1">
    <property type="entry name" value="RIBOSOME ASSEMBLY PROTEIN 3"/>
    <property type="match status" value="1"/>
</dbReference>
<reference evidence="9 10" key="1">
    <citation type="journal article" date="2013" name="PLoS Genet.">
        <title>Distinctive expansion of potential virulence genes in the genome of the oomycete fish pathogen Saprolegnia parasitica.</title>
        <authorList>
            <person name="Jiang R.H."/>
            <person name="de Bruijn I."/>
            <person name="Haas B.J."/>
            <person name="Belmonte R."/>
            <person name="Lobach L."/>
            <person name="Christie J."/>
            <person name="van den Ackerveken G."/>
            <person name="Bottin A."/>
            <person name="Bulone V."/>
            <person name="Diaz-Moreno S.M."/>
            <person name="Dumas B."/>
            <person name="Fan L."/>
            <person name="Gaulin E."/>
            <person name="Govers F."/>
            <person name="Grenville-Briggs L.J."/>
            <person name="Horner N.R."/>
            <person name="Levin J.Z."/>
            <person name="Mammella M."/>
            <person name="Meijer H.J."/>
            <person name="Morris P."/>
            <person name="Nusbaum C."/>
            <person name="Oome S."/>
            <person name="Phillips A.J."/>
            <person name="van Rooyen D."/>
            <person name="Rzeszutek E."/>
            <person name="Saraiva M."/>
            <person name="Secombes C.J."/>
            <person name="Seidl M.F."/>
            <person name="Snel B."/>
            <person name="Stassen J.H."/>
            <person name="Sykes S."/>
            <person name="Tripathy S."/>
            <person name="van den Berg H."/>
            <person name="Vega-Arreguin J.C."/>
            <person name="Wawra S."/>
            <person name="Young S.K."/>
            <person name="Zeng Q."/>
            <person name="Dieguez-Uribeondo J."/>
            <person name="Russ C."/>
            <person name="Tyler B.M."/>
            <person name="van West P."/>
        </authorList>
    </citation>
    <scope>NUCLEOTIDE SEQUENCE [LARGE SCALE GENOMIC DNA]</scope>
    <source>
        <strain evidence="9 10">CBS 223.65</strain>
    </source>
</reference>
<dbReference type="OMA" id="DELYMEG"/>
<evidence type="ECO:0000256" key="7">
    <source>
        <dbReference type="ARBA" id="ARBA00023274"/>
    </source>
</evidence>
<evidence type="ECO:0000256" key="4">
    <source>
        <dbReference type="ARBA" id="ARBA00015339"/>
    </source>
</evidence>
<evidence type="ECO:0000256" key="3">
    <source>
        <dbReference type="ARBA" id="ARBA00006256"/>
    </source>
</evidence>
<organism evidence="9 10">
    <name type="scientific">Saprolegnia parasitica (strain CBS 223.65)</name>
    <dbReference type="NCBI Taxonomy" id="695850"/>
    <lineage>
        <taxon>Eukaryota</taxon>
        <taxon>Sar</taxon>
        <taxon>Stramenopiles</taxon>
        <taxon>Oomycota</taxon>
        <taxon>Saprolegniomycetes</taxon>
        <taxon>Saprolegniales</taxon>
        <taxon>Saprolegniaceae</taxon>
        <taxon>Saprolegnia</taxon>
    </lineage>
</organism>
<name>A0A067C8U2_SAPPC</name>
<comment type="function">
    <text evidence="1">Required for efficient biogenesis of the 60S ribosomal subunit.</text>
</comment>
<evidence type="ECO:0000256" key="1">
    <source>
        <dbReference type="ARBA" id="ARBA00003035"/>
    </source>
</evidence>